<comment type="subunit">
    <text evidence="5 16">Homodimer.</text>
</comment>
<dbReference type="GO" id="GO:0046872">
    <property type="term" value="F:metal ion binding"/>
    <property type="evidence" value="ECO:0007669"/>
    <property type="project" value="UniProtKB-KW"/>
</dbReference>
<dbReference type="Proteomes" id="UP000574769">
    <property type="component" value="Unassembled WGS sequence"/>
</dbReference>
<keyword evidence="12 16" id="KW-0630">Potassium</keyword>
<comment type="cofactor">
    <cofactor evidence="2">
        <name>K(+)</name>
        <dbReference type="ChEBI" id="CHEBI:29103"/>
    </cofactor>
</comment>
<dbReference type="GO" id="GO:0015937">
    <property type="term" value="P:coenzyme A biosynthetic process"/>
    <property type="evidence" value="ECO:0007669"/>
    <property type="project" value="UniProtKB-UniRule"/>
</dbReference>
<proteinExistence type="inferred from homology"/>
<dbReference type="NCBIfam" id="NF009844">
    <property type="entry name" value="PRK13318.1-2"/>
    <property type="match status" value="1"/>
</dbReference>
<dbReference type="RefSeq" id="WP_184113922.1">
    <property type="nucleotide sequence ID" value="NZ_JACHNY010000003.1"/>
</dbReference>
<keyword evidence="9 16" id="KW-0547">Nucleotide-binding</keyword>
<feature type="binding site" evidence="16">
    <location>
        <position position="191"/>
    </location>
    <ligand>
        <name>substrate</name>
    </ligand>
</feature>
<dbReference type="AlphaFoldDB" id="A0A7W7AIQ4"/>
<keyword evidence="8 16" id="KW-0808">Transferase</keyword>
<dbReference type="GO" id="GO:0005524">
    <property type="term" value="F:ATP binding"/>
    <property type="evidence" value="ECO:0007669"/>
    <property type="project" value="UniProtKB-UniRule"/>
</dbReference>
<organism evidence="17 18">
    <name type="scientific">Sphingomonas abaci</name>
    <dbReference type="NCBI Taxonomy" id="237611"/>
    <lineage>
        <taxon>Bacteria</taxon>
        <taxon>Pseudomonadati</taxon>
        <taxon>Pseudomonadota</taxon>
        <taxon>Alphaproteobacteria</taxon>
        <taxon>Sphingomonadales</taxon>
        <taxon>Sphingomonadaceae</taxon>
        <taxon>Sphingomonas</taxon>
    </lineage>
</organism>
<evidence type="ECO:0000313" key="18">
    <source>
        <dbReference type="Proteomes" id="UP000574769"/>
    </source>
</evidence>
<feature type="binding site" evidence="16">
    <location>
        <begin position="6"/>
        <end position="13"/>
    </location>
    <ligand>
        <name>ATP</name>
        <dbReference type="ChEBI" id="CHEBI:30616"/>
    </ligand>
</feature>
<evidence type="ECO:0000256" key="11">
    <source>
        <dbReference type="ARBA" id="ARBA00022840"/>
    </source>
</evidence>
<evidence type="ECO:0000256" key="5">
    <source>
        <dbReference type="ARBA" id="ARBA00011738"/>
    </source>
</evidence>
<dbReference type="Gene3D" id="3.30.420.40">
    <property type="match status" value="2"/>
</dbReference>
<reference evidence="17 18" key="1">
    <citation type="submission" date="2020-08" db="EMBL/GenBank/DDBJ databases">
        <title>Genomic Encyclopedia of Type Strains, Phase IV (KMG-IV): sequencing the most valuable type-strain genomes for metagenomic binning, comparative biology and taxonomic classification.</title>
        <authorList>
            <person name="Goeker M."/>
        </authorList>
    </citation>
    <scope>NUCLEOTIDE SEQUENCE [LARGE SCALE GENOMIC DNA]</scope>
    <source>
        <strain evidence="17 18">DSM 15867</strain>
    </source>
</reference>
<evidence type="ECO:0000256" key="7">
    <source>
        <dbReference type="ARBA" id="ARBA00022490"/>
    </source>
</evidence>
<sequence length="278" mass="29871">MLLAIDAGNTNVVFALVEVDGTERRIRGRWRLATDPRRTADEYAVWLSQLLALEGFARTDVTDVIISTVVPRALHNLQVLARKYFGGEPLIAGQAPVEWGIEIDVDEPRSLGADRAVNTIAAHALHAGDLIVIDFGTATTFDVSDYRGAYKGGIIAPGINLSLDALVTAAAKLPRIAIEAPASATVVGRNTVDQMHIGIYWGYIAMIEGLVARLKAEVGRPVKVIATGGLATLFERHTAVFDAIEPDLTIQGLAMMWDKAHIQRTTPAPGDLPAHPSN</sequence>
<feature type="binding site" evidence="16">
    <location>
        <position position="134"/>
    </location>
    <ligand>
        <name>K(+)</name>
        <dbReference type="ChEBI" id="CHEBI:29103"/>
    </ligand>
</feature>
<keyword evidence="10 16" id="KW-0418">Kinase</keyword>
<evidence type="ECO:0000256" key="6">
    <source>
        <dbReference type="ARBA" id="ARBA00012102"/>
    </source>
</evidence>
<keyword evidence="18" id="KW-1185">Reference proteome</keyword>
<keyword evidence="13 16" id="KW-0173">Coenzyme A biosynthesis</keyword>
<dbReference type="NCBIfam" id="NF009855">
    <property type="entry name" value="PRK13321.1"/>
    <property type="match status" value="1"/>
</dbReference>
<dbReference type="InterPro" id="IPR043129">
    <property type="entry name" value="ATPase_NBD"/>
</dbReference>
<comment type="cofactor">
    <cofactor evidence="16">
        <name>NH4(+)</name>
        <dbReference type="ChEBI" id="CHEBI:28938"/>
    </cofactor>
    <cofactor evidence="16">
        <name>K(+)</name>
        <dbReference type="ChEBI" id="CHEBI:29103"/>
    </cofactor>
    <text evidence="16">A monovalent cation. Ammonium or potassium.</text>
</comment>
<keyword evidence="11 16" id="KW-0067">ATP-binding</keyword>
<evidence type="ECO:0000256" key="15">
    <source>
        <dbReference type="ARBA" id="ARBA00040883"/>
    </source>
</evidence>
<keyword evidence="16" id="KW-0479">Metal-binding</keyword>
<dbReference type="Pfam" id="PF03309">
    <property type="entry name" value="Pan_kinase"/>
    <property type="match status" value="1"/>
</dbReference>
<gene>
    <name evidence="16" type="primary">coaX</name>
    <name evidence="17" type="ORF">GGQ96_001896</name>
</gene>
<evidence type="ECO:0000256" key="12">
    <source>
        <dbReference type="ARBA" id="ARBA00022958"/>
    </source>
</evidence>
<dbReference type="HAMAP" id="MF_01274">
    <property type="entry name" value="Pantothen_kinase_3"/>
    <property type="match status" value="1"/>
</dbReference>
<dbReference type="EC" id="2.7.1.33" evidence="6 16"/>
<evidence type="ECO:0000256" key="8">
    <source>
        <dbReference type="ARBA" id="ARBA00022679"/>
    </source>
</evidence>
<dbReference type="SUPFAM" id="SSF53067">
    <property type="entry name" value="Actin-like ATPase domain"/>
    <property type="match status" value="2"/>
</dbReference>
<comment type="function">
    <text evidence="16">Catalyzes the phosphorylation of pantothenate (Pan), the first step in CoA biosynthesis.</text>
</comment>
<evidence type="ECO:0000256" key="1">
    <source>
        <dbReference type="ARBA" id="ARBA00001206"/>
    </source>
</evidence>
<evidence type="ECO:0000256" key="2">
    <source>
        <dbReference type="ARBA" id="ARBA00001958"/>
    </source>
</evidence>
<evidence type="ECO:0000256" key="16">
    <source>
        <dbReference type="HAMAP-Rule" id="MF_01274"/>
    </source>
</evidence>
<evidence type="ECO:0000256" key="10">
    <source>
        <dbReference type="ARBA" id="ARBA00022777"/>
    </source>
</evidence>
<dbReference type="CDD" id="cd24015">
    <property type="entry name" value="ASKHA_NBD_PanK-III"/>
    <property type="match status" value="1"/>
</dbReference>
<dbReference type="NCBIfam" id="TIGR00671">
    <property type="entry name" value="baf"/>
    <property type="match status" value="1"/>
</dbReference>
<comment type="catalytic activity">
    <reaction evidence="1 16">
        <text>(R)-pantothenate + ATP = (R)-4'-phosphopantothenate + ADP + H(+)</text>
        <dbReference type="Rhea" id="RHEA:16373"/>
        <dbReference type="ChEBI" id="CHEBI:10986"/>
        <dbReference type="ChEBI" id="CHEBI:15378"/>
        <dbReference type="ChEBI" id="CHEBI:29032"/>
        <dbReference type="ChEBI" id="CHEBI:30616"/>
        <dbReference type="ChEBI" id="CHEBI:456216"/>
        <dbReference type="EC" id="2.7.1.33"/>
    </reaction>
</comment>
<dbReference type="GO" id="GO:0005737">
    <property type="term" value="C:cytoplasm"/>
    <property type="evidence" value="ECO:0007669"/>
    <property type="project" value="UniProtKB-SubCell"/>
</dbReference>
<dbReference type="PANTHER" id="PTHR34265:SF1">
    <property type="entry name" value="TYPE III PANTOTHENATE KINASE"/>
    <property type="match status" value="1"/>
</dbReference>
<keyword evidence="7 16" id="KW-0963">Cytoplasm</keyword>
<dbReference type="UniPathway" id="UPA00241">
    <property type="reaction ID" value="UER00352"/>
</dbReference>
<comment type="caution">
    <text evidence="17">The sequence shown here is derived from an EMBL/GenBank/DDBJ whole genome shotgun (WGS) entry which is preliminary data.</text>
</comment>
<dbReference type="PANTHER" id="PTHR34265">
    <property type="entry name" value="TYPE III PANTOTHENATE KINASE"/>
    <property type="match status" value="1"/>
</dbReference>
<evidence type="ECO:0000256" key="3">
    <source>
        <dbReference type="ARBA" id="ARBA00004496"/>
    </source>
</evidence>
<evidence type="ECO:0000256" key="9">
    <source>
        <dbReference type="ARBA" id="ARBA00022741"/>
    </source>
</evidence>
<feature type="binding site" evidence="16">
    <location>
        <begin position="112"/>
        <end position="115"/>
    </location>
    <ligand>
        <name>substrate</name>
    </ligand>
</feature>
<protein>
    <recommendedName>
        <fullName evidence="15 16">Type III pantothenate kinase</fullName>
        <ecNumber evidence="6 16">2.7.1.33</ecNumber>
    </recommendedName>
    <alternativeName>
        <fullName evidence="16">PanK-III</fullName>
    </alternativeName>
    <alternativeName>
        <fullName evidence="16">Pantothenic acid kinase</fullName>
    </alternativeName>
</protein>
<evidence type="ECO:0000256" key="13">
    <source>
        <dbReference type="ARBA" id="ARBA00022993"/>
    </source>
</evidence>
<evidence type="ECO:0000256" key="4">
    <source>
        <dbReference type="ARBA" id="ARBA00005225"/>
    </source>
</evidence>
<dbReference type="EMBL" id="JACHNY010000003">
    <property type="protein sequence ID" value="MBB4617768.1"/>
    <property type="molecule type" value="Genomic_DNA"/>
</dbReference>
<comment type="subcellular location">
    <subcellularLocation>
        <location evidence="3 16">Cytoplasm</location>
    </subcellularLocation>
</comment>
<evidence type="ECO:0000256" key="14">
    <source>
        <dbReference type="ARBA" id="ARBA00038036"/>
    </source>
</evidence>
<name>A0A7W7AIQ4_9SPHN</name>
<feature type="binding site" evidence="16">
    <location>
        <position position="137"/>
    </location>
    <ligand>
        <name>ATP</name>
        <dbReference type="ChEBI" id="CHEBI:30616"/>
    </ligand>
</feature>
<dbReference type="InterPro" id="IPR004619">
    <property type="entry name" value="Type_III_PanK"/>
</dbReference>
<accession>A0A7W7AIQ4</accession>
<dbReference type="GO" id="GO:0004594">
    <property type="term" value="F:pantothenate kinase activity"/>
    <property type="evidence" value="ECO:0007669"/>
    <property type="project" value="UniProtKB-UniRule"/>
</dbReference>
<comment type="pathway">
    <text evidence="4 16">Cofactor biosynthesis; coenzyme A biosynthesis; CoA from (R)-pantothenate: step 1/5.</text>
</comment>
<feature type="active site" description="Proton acceptor" evidence="16">
    <location>
        <position position="114"/>
    </location>
</feature>
<comment type="similarity">
    <text evidence="14 16">Belongs to the type III pantothenate kinase family.</text>
</comment>
<evidence type="ECO:0000313" key="17">
    <source>
        <dbReference type="EMBL" id="MBB4617768.1"/>
    </source>
</evidence>
<comment type="caution">
    <text evidence="16">Lacks conserved residue(s) required for the propagation of feature annotation.</text>
</comment>